<reference evidence="3 4" key="1">
    <citation type="submission" date="2015-06" db="EMBL/GenBank/DDBJ databases">
        <title>Expansion of signal transduction pathways in fungi by whole-genome duplication.</title>
        <authorList>
            <consortium name="DOE Joint Genome Institute"/>
            <person name="Corrochano L.M."/>
            <person name="Kuo A."/>
            <person name="Marcet-Houben M."/>
            <person name="Polaino S."/>
            <person name="Salamov A."/>
            <person name="Villalobos J.M."/>
            <person name="Alvarez M.I."/>
            <person name="Avalos J."/>
            <person name="Benito E.P."/>
            <person name="Benoit I."/>
            <person name="Burger G."/>
            <person name="Camino L.P."/>
            <person name="Canovas D."/>
            <person name="Cerda-Olmedo E."/>
            <person name="Cheng J.-F."/>
            <person name="Dominguez A."/>
            <person name="Elias M."/>
            <person name="Eslava A.P."/>
            <person name="Glaser F."/>
            <person name="Grimwood J."/>
            <person name="Gutierrez G."/>
            <person name="Heitman J."/>
            <person name="Henrissat B."/>
            <person name="Iturriaga E.A."/>
            <person name="Lang B.F."/>
            <person name="Lavin J.L."/>
            <person name="Lee S."/>
            <person name="Li W."/>
            <person name="Lindquist E."/>
            <person name="Lopez-Garcia S."/>
            <person name="Luque E.M."/>
            <person name="Marcos A.T."/>
            <person name="Martin J."/>
            <person name="Mccluskey K."/>
            <person name="Medina H.R."/>
            <person name="Miralles-Duran A."/>
            <person name="Miyazaki A."/>
            <person name="Munoz-Torres E."/>
            <person name="Oguiza J.A."/>
            <person name="Ohm R."/>
            <person name="Olmedo M."/>
            <person name="Orejas M."/>
            <person name="Ortiz-Castellanos L."/>
            <person name="Pisabarro A.G."/>
            <person name="Rodriguez-Romero J."/>
            <person name="Ruiz-Herrera J."/>
            <person name="Ruiz-Vazquez R."/>
            <person name="Sanz C."/>
            <person name="Schackwitz W."/>
            <person name="Schmutz J."/>
            <person name="Shahriari M."/>
            <person name="Shelest E."/>
            <person name="Silva-Franco F."/>
            <person name="Soanes D."/>
            <person name="Syed K."/>
            <person name="Tagua V.G."/>
            <person name="Talbot N.J."/>
            <person name="Thon M."/>
            <person name="De Vries R.P."/>
            <person name="Wiebenga A."/>
            <person name="Yadav J.S."/>
            <person name="Braun E.L."/>
            <person name="Baker S."/>
            <person name="Garre V."/>
            <person name="Horwitz B."/>
            <person name="Torres-Martinez S."/>
            <person name="Idnurm A."/>
            <person name="Herrera-Estrella A."/>
            <person name="Gabaldon T."/>
            <person name="Grigoriev I.V."/>
        </authorList>
    </citation>
    <scope>NUCLEOTIDE SEQUENCE [LARGE SCALE GENOMIC DNA]</scope>
    <source>
        <strain evidence="3 4">CBS 277.49</strain>
    </source>
</reference>
<dbReference type="PANTHER" id="PTHR45982">
    <property type="entry name" value="REGULATOR OF CHROMOSOME CONDENSATION"/>
    <property type="match status" value="1"/>
</dbReference>
<evidence type="ECO:0000259" key="2">
    <source>
        <dbReference type="PROSITE" id="PS50181"/>
    </source>
</evidence>
<dbReference type="GO" id="GO:0005085">
    <property type="term" value="F:guanyl-nucleotide exchange factor activity"/>
    <property type="evidence" value="ECO:0007669"/>
    <property type="project" value="TreeGrafter"/>
</dbReference>
<dbReference type="OrthoDB" id="61110at2759"/>
<dbReference type="PRINTS" id="PR00633">
    <property type="entry name" value="RCCNDNSATION"/>
</dbReference>
<dbReference type="STRING" id="747725.A0A168INU3"/>
<feature type="repeat" description="RCC1" evidence="1">
    <location>
        <begin position="411"/>
        <end position="464"/>
    </location>
</feature>
<dbReference type="AlphaFoldDB" id="A0A168INU3"/>
<dbReference type="InterPro" id="IPR036047">
    <property type="entry name" value="F-box-like_dom_sf"/>
</dbReference>
<organism evidence="3 4">
    <name type="scientific">Mucor lusitanicus CBS 277.49</name>
    <dbReference type="NCBI Taxonomy" id="747725"/>
    <lineage>
        <taxon>Eukaryota</taxon>
        <taxon>Fungi</taxon>
        <taxon>Fungi incertae sedis</taxon>
        <taxon>Mucoromycota</taxon>
        <taxon>Mucoromycotina</taxon>
        <taxon>Mucoromycetes</taxon>
        <taxon>Mucorales</taxon>
        <taxon>Mucorineae</taxon>
        <taxon>Mucoraceae</taxon>
        <taxon>Mucor</taxon>
    </lineage>
</organism>
<protein>
    <recommendedName>
        <fullName evidence="2">F-box domain-containing protein</fullName>
    </recommendedName>
</protein>
<dbReference type="Proteomes" id="UP000077051">
    <property type="component" value="Unassembled WGS sequence"/>
</dbReference>
<name>A0A168INU3_MUCCL</name>
<dbReference type="PANTHER" id="PTHR45982:SF3">
    <property type="entry name" value="F-BOX PROTEIN POF9"/>
    <property type="match status" value="1"/>
</dbReference>
<feature type="repeat" description="RCC1" evidence="1">
    <location>
        <begin position="74"/>
        <end position="152"/>
    </location>
</feature>
<feature type="domain" description="F-box" evidence="2">
    <location>
        <begin position="1"/>
        <end position="45"/>
    </location>
</feature>
<dbReference type="SMART" id="SM00256">
    <property type="entry name" value="FBOX"/>
    <property type="match status" value="1"/>
</dbReference>
<dbReference type="Pfam" id="PF00415">
    <property type="entry name" value="RCC1"/>
    <property type="match status" value="2"/>
</dbReference>
<dbReference type="InterPro" id="IPR001810">
    <property type="entry name" value="F-box_dom"/>
</dbReference>
<dbReference type="InterPro" id="IPR009091">
    <property type="entry name" value="RCC1/BLIP-II"/>
</dbReference>
<dbReference type="EMBL" id="AMYB01000007">
    <property type="protein sequence ID" value="OAD00164.1"/>
    <property type="molecule type" value="Genomic_DNA"/>
</dbReference>
<dbReference type="Gene3D" id="1.20.1280.50">
    <property type="match status" value="1"/>
</dbReference>
<dbReference type="VEuPathDB" id="FungiDB:MUCCIDRAFT_185227"/>
<evidence type="ECO:0000313" key="3">
    <source>
        <dbReference type="EMBL" id="OAD00164.1"/>
    </source>
</evidence>
<gene>
    <name evidence="3" type="ORF">MUCCIDRAFT_185227</name>
</gene>
<sequence length="481" mass="53443">MLDKLPTDVLYDILNLLDSASLIRLSLVSKYFNCITNDELIWKKLCAQEFNISQDNAFRNKGWKRFYQGLKYHAKVFTWGENFDDRLGLGDKSPAIAAETGFMPANPRLRMPRFTARYPNQVTVPQEVASLKDKHIIDITSGGWSIHALQTTGSVYMWGTMQQDISPRSSVGTRRLRLPTLLQDTNETQQKVQFHSISSGRGHVIGLARDGSVWHWSNHIMLQQVDLNTDDKVVQVAANWNYSSVLTSTGNLYIIPKPDLIIPSQVTSEPQPTQIVSSGISVAQLLPNHTDKIIQIAGLDGYTLALTEFGRVLKIATLDQDALNNRPMQCVVELTHFSSTENEHNSRQGAMHRFLTGAFNNFAVYTKEKVMLGNVDVTGNTEPTRLAELDNHDVCKVSFGDYHYGALTSQGKLLTWGNYSSGALGHGNISHENHPTPKYVESLADKFVFAIGFGGWQSSVLAIDRVDDEDDGDVGGGGINE</sequence>
<dbReference type="SUPFAM" id="SSF81383">
    <property type="entry name" value="F-box domain"/>
    <property type="match status" value="1"/>
</dbReference>
<comment type="caution">
    <text evidence="3">The sequence shown here is derived from an EMBL/GenBank/DDBJ whole genome shotgun (WGS) entry which is preliminary data.</text>
</comment>
<dbReference type="Gene3D" id="2.130.10.30">
    <property type="entry name" value="Regulator of chromosome condensation 1/beta-lactamase-inhibitor protein II"/>
    <property type="match status" value="2"/>
</dbReference>
<dbReference type="InterPro" id="IPR051553">
    <property type="entry name" value="Ran_GTPase-activating"/>
</dbReference>
<accession>A0A168INU3</accession>
<dbReference type="Pfam" id="PF12937">
    <property type="entry name" value="F-box-like"/>
    <property type="match status" value="1"/>
</dbReference>
<dbReference type="PROSITE" id="PS50012">
    <property type="entry name" value="RCC1_3"/>
    <property type="match status" value="3"/>
</dbReference>
<feature type="repeat" description="RCC1" evidence="1">
    <location>
        <begin position="153"/>
        <end position="210"/>
    </location>
</feature>
<evidence type="ECO:0000313" key="4">
    <source>
        <dbReference type="Proteomes" id="UP000077051"/>
    </source>
</evidence>
<dbReference type="GO" id="GO:0005737">
    <property type="term" value="C:cytoplasm"/>
    <property type="evidence" value="ECO:0007669"/>
    <property type="project" value="TreeGrafter"/>
</dbReference>
<keyword evidence="4" id="KW-1185">Reference proteome</keyword>
<dbReference type="InterPro" id="IPR000408">
    <property type="entry name" value="Reg_chr_condens"/>
</dbReference>
<evidence type="ECO:0000256" key="1">
    <source>
        <dbReference type="PROSITE-ProRule" id="PRU00235"/>
    </source>
</evidence>
<dbReference type="SUPFAM" id="SSF50985">
    <property type="entry name" value="RCC1/BLIP-II"/>
    <property type="match status" value="1"/>
</dbReference>
<proteinExistence type="predicted"/>
<dbReference type="PROSITE" id="PS50181">
    <property type="entry name" value="FBOX"/>
    <property type="match status" value="1"/>
</dbReference>